<feature type="region of interest" description="N-terminal hotdog fold" evidence="4">
    <location>
        <begin position="1287"/>
        <end position="1426"/>
    </location>
</feature>
<feature type="domain" description="Ketosynthase family 3 (KS3)" evidence="7">
    <location>
        <begin position="370"/>
        <end position="801"/>
    </location>
</feature>
<dbReference type="InterPro" id="IPR020806">
    <property type="entry name" value="PKS_PP-bd"/>
</dbReference>
<dbReference type="PROSITE" id="PS52004">
    <property type="entry name" value="KS3_2"/>
    <property type="match status" value="1"/>
</dbReference>
<evidence type="ECO:0000256" key="2">
    <source>
        <dbReference type="ARBA" id="ARBA00022553"/>
    </source>
</evidence>
<dbReference type="PROSITE" id="PS50075">
    <property type="entry name" value="CARRIER"/>
    <property type="match status" value="1"/>
</dbReference>
<dbReference type="Proteomes" id="UP000054466">
    <property type="component" value="Unassembled WGS sequence"/>
</dbReference>
<evidence type="ECO:0000259" key="8">
    <source>
        <dbReference type="PROSITE" id="PS52019"/>
    </source>
</evidence>
<dbReference type="Gene3D" id="3.10.129.110">
    <property type="entry name" value="Polyketide synthase dehydratase"/>
    <property type="match status" value="1"/>
</dbReference>
<dbReference type="OrthoDB" id="329835at2759"/>
<feature type="region of interest" description="Disordered" evidence="5">
    <location>
        <begin position="1732"/>
        <end position="1784"/>
    </location>
</feature>
<dbReference type="Pfam" id="PF16073">
    <property type="entry name" value="SAT"/>
    <property type="match status" value="1"/>
</dbReference>
<dbReference type="Gene3D" id="3.40.47.10">
    <property type="match status" value="1"/>
</dbReference>
<dbReference type="InterPro" id="IPR018201">
    <property type="entry name" value="Ketoacyl_synth_AS"/>
</dbReference>
<dbReference type="PANTHER" id="PTHR43775:SF37">
    <property type="entry name" value="SI:DKEY-61P9.11"/>
    <property type="match status" value="1"/>
</dbReference>
<evidence type="ECO:0000256" key="4">
    <source>
        <dbReference type="PROSITE-ProRule" id="PRU01363"/>
    </source>
</evidence>
<evidence type="ECO:0000256" key="5">
    <source>
        <dbReference type="SAM" id="MobiDB-lite"/>
    </source>
</evidence>
<evidence type="ECO:0000313" key="10">
    <source>
        <dbReference type="Proteomes" id="UP000054466"/>
    </source>
</evidence>
<dbReference type="STRING" id="569365.A0A0D2BYR6"/>
<dbReference type="InterPro" id="IPR020841">
    <property type="entry name" value="PKS_Beta-ketoAc_synthase_dom"/>
</dbReference>
<dbReference type="InterPro" id="IPR016035">
    <property type="entry name" value="Acyl_Trfase/lysoPLipase"/>
</dbReference>
<dbReference type="InterPro" id="IPR001031">
    <property type="entry name" value="Thioesterase"/>
</dbReference>
<evidence type="ECO:0000256" key="3">
    <source>
        <dbReference type="ARBA" id="ARBA00022679"/>
    </source>
</evidence>
<keyword evidence="3" id="KW-0808">Transferase</keyword>
<keyword evidence="10" id="KW-1185">Reference proteome</keyword>
<dbReference type="InterPro" id="IPR016039">
    <property type="entry name" value="Thiolase-like"/>
</dbReference>
<dbReference type="GO" id="GO:0004315">
    <property type="term" value="F:3-oxoacyl-[acyl-carrier-protein] synthase activity"/>
    <property type="evidence" value="ECO:0007669"/>
    <property type="project" value="InterPro"/>
</dbReference>
<dbReference type="PANTHER" id="PTHR43775">
    <property type="entry name" value="FATTY ACID SYNTHASE"/>
    <property type="match status" value="1"/>
</dbReference>
<dbReference type="GO" id="GO:0031177">
    <property type="term" value="F:phosphopantetheine binding"/>
    <property type="evidence" value="ECO:0007669"/>
    <property type="project" value="InterPro"/>
</dbReference>
<dbReference type="Pfam" id="PF22621">
    <property type="entry name" value="CurL-like_PKS_C"/>
    <property type="match status" value="1"/>
</dbReference>
<dbReference type="Gene3D" id="1.10.1200.10">
    <property type="entry name" value="ACP-like"/>
    <property type="match status" value="1"/>
</dbReference>
<dbReference type="Gene3D" id="3.40.50.1820">
    <property type="entry name" value="alpha/beta hydrolase"/>
    <property type="match status" value="1"/>
</dbReference>
<dbReference type="RefSeq" id="XP_016244504.1">
    <property type="nucleotide sequence ID" value="XM_016397313.1"/>
</dbReference>
<dbReference type="InterPro" id="IPR016036">
    <property type="entry name" value="Malonyl_transacylase_ACP-bd"/>
</dbReference>
<feature type="region of interest" description="C-terminal hotdog fold" evidence="4">
    <location>
        <begin position="1448"/>
        <end position="1597"/>
    </location>
</feature>
<dbReference type="PROSITE" id="PS00606">
    <property type="entry name" value="KS3_1"/>
    <property type="match status" value="1"/>
</dbReference>
<dbReference type="GO" id="GO:0004312">
    <property type="term" value="F:fatty acid synthase activity"/>
    <property type="evidence" value="ECO:0007669"/>
    <property type="project" value="TreeGrafter"/>
</dbReference>
<dbReference type="Pfam" id="PF00109">
    <property type="entry name" value="ketoacyl-synt"/>
    <property type="match status" value="1"/>
</dbReference>
<evidence type="ECO:0000313" key="9">
    <source>
        <dbReference type="EMBL" id="KIW24288.1"/>
    </source>
</evidence>
<dbReference type="Gene3D" id="3.30.70.3290">
    <property type="match status" value="1"/>
</dbReference>
<dbReference type="InterPro" id="IPR042104">
    <property type="entry name" value="PKS_dehydratase_sf"/>
</dbReference>
<name>A0A0D2BYR6_9EURO</name>
<evidence type="ECO:0000259" key="6">
    <source>
        <dbReference type="PROSITE" id="PS50075"/>
    </source>
</evidence>
<dbReference type="GeneID" id="27349209"/>
<evidence type="ECO:0000259" key="7">
    <source>
        <dbReference type="PROSITE" id="PS52004"/>
    </source>
</evidence>
<feature type="compositionally biased region" description="Low complexity" evidence="5">
    <location>
        <begin position="1609"/>
        <end position="1625"/>
    </location>
</feature>
<feature type="active site" description="Proton donor; for dehydratase activity" evidence="4">
    <location>
        <position position="1510"/>
    </location>
</feature>
<dbReference type="GO" id="GO:0006633">
    <property type="term" value="P:fatty acid biosynthetic process"/>
    <property type="evidence" value="ECO:0007669"/>
    <property type="project" value="InterPro"/>
</dbReference>
<feature type="compositionally biased region" description="Polar residues" evidence="5">
    <location>
        <begin position="1734"/>
        <end position="1756"/>
    </location>
</feature>
<sequence>MESVSASRPQRLLVYGDQTDRTDLAIKHLFEQAKSSVLLSSFLSRCADSLQTAIAALDWLPRRFFPSFRSILDLSLKFESSDGSSGPVSLVLSYVTRIGELLIYAEKDPVLLTSPMTVLGLCVGLLPAVVAAAAKDARELADLGLTFIPFCVRLAVSAEQRTRRLEVSTGAWSYVLKDIHSTSLQSVIDEFHAVSAIPRHRGVYISVLGPNWTTVSGPPSTLRRFLSWSPRVTGLPQIRIPIAVLAHAPHLPLMDYEWIMGNSPALEKPLPERISIISTSTCMPYTGRTLGAVLLEVLKDALDRPLRLVDCICATISRMYGGGDIDIIRVGPMAQTKFLEKVLQQMGMGYTLTMSPQLNADGAHGIRGGSDKIAIVGMAGRFPQSNSVDELWRVILEGVETHTEIPPDRFDVEQWYDSAGNKPNSTAVRHGCFINNPGEFDARLFNASPREAFQMDPLHRLLLMTAHEALENSGYSPSSSLSTDRKRVAVYAGQCVEPWRDVLSSAQGTDVYTAPGLLRAFAPGRLNYHFGFEGPSYSVDAACSSSSTAIALACSALIARECDMALAGGAQLANTPLEYSSLDKAGMLSTTGGCKTFRADADGYCRGEGVGMVVLKRLEDALAENDNIVSVISGWGRNHSANAISITHPHSETQQQLYRQVLQQAGIEPTDVGYVEMHGTATQAGDVVEMDSVLSVFARDRSPNNPLHLGAVKANIGHGEAVAGVSAVVKASMMLQEGLIPPQAGMPRPLNPNFPDLNALNVRIPSHPIPLSNTNDKSRQNRILVNNFDAAGGNTCLLLENSPCKEAGKNADPREWHVVALSGRTARSLRGNQRRLLSYLEAHKATRLADLAYSTTARRMHETLRVAYTGSSVDDIISQLEANLHKSPDTERPSLKTKSTVIFTFTGQGSQYAGMGCQIFHQSRRFRGEAIELQKIATHLGFPYFLDIIRDADVTMAEKSTTQVQLAILTLEIALAHLWMSWGLKPLAVMGHSLGEYAALCVAGVLSASDAVFLVGTRATLVESRCTVAEYGMLSTTAPAETIQQVLQSSGLDISCQISCLNAPASTVVSGKKREIEQLAGILEQNAVHTRSVRVPYGFHSAQLDPILDDFEAAASSVNFGAPAIPVMSTLNGKLVGDSGVFTASYLARQMREPVQFVSALQNLRASGLVDEGSFWLELGPTPFCTGFVKSTLKVPPERTLASLKAGEPDFKTLSSSLGQLYQNGVHIQWAEFHKEYLDSVSLVDMPTYAFDTKNFWETYKTTNSWGTISATDGASQPGKLLTSALQKITSETVSGQEIRVVFESKAAQEDLFAAINGHIISGVALCPSSVFADMALGAAKYVRSLAHPRDPIPSASLCDLDIFNALVLSPSDETQTLRVTASAAAEDMWKVHLSFSSSSKRGGKDFVGRGRCHVDFSDVCQIRSDWERSAHLIRSRIESLKSRDSEEHVSRLKRPYIYKLFNSVVRYDEAYQGLHEIYMDEDKQDAVAVVKLRPRVGRGTWTANPYWTDSMVHLAGFILNGSSKTPEDVAYISGGLDRMTLVEELAEGTTYHSYVHMRSAGKKGASIGDVYMLDGARVIGCCEGVKFQQMKKSVLNTLLGVSEPDITSVRRTSTTQQQSPVTTTLHRELPSGKPVLDPVNQKPTPPRAVSGTRAAKVDDGEIAEIFLEMVIAETGFDASEVHDDTEFADMGVDSLMSMVVVDAIKRRTGVVLPLSLFLETATVGALRTRFGSKRSSGGESPKTATNAPTSNSENSASERSDNDLDPVWSTTPPTDVDEPAFLSDARPTTYSSTAVLIQGGEADATEPPLFLICDGIGSAVAFADLPPLPSSTALYALESPFLEDPAALTCSVEALAPLYERAIKAVQRAGPYRLGGLSAGAAFAYEVARQMLARGEQVLGLLLIDMKVPRGAPHDPQVGMPTREAIGMFARLRGGGGGAHSGDLGPLGEKTLEHVLATSLCVTRYDPLPMRRGQQPAKGTLVVWARRGLCETADAQGRDAAELQNLVDPAGKNIMYDHDVDFRAWFCSRRHDFGANGWDRLVGAVETLVVDGDHFSLVQKPYVDGLGRAIEQALAKFSVR</sequence>
<dbReference type="InterPro" id="IPR014031">
    <property type="entry name" value="Ketoacyl_synth_C"/>
</dbReference>
<dbReference type="InterPro" id="IPR050091">
    <property type="entry name" value="PKS_NRPS_Biosynth_Enz"/>
</dbReference>
<dbReference type="NCBIfam" id="TIGR04532">
    <property type="entry name" value="PT_fungal_PKS"/>
    <property type="match status" value="1"/>
</dbReference>
<gene>
    <name evidence="9" type="ORF">PV07_10015</name>
</gene>
<dbReference type="InterPro" id="IPR049551">
    <property type="entry name" value="PKS_DH_C"/>
</dbReference>
<dbReference type="InterPro" id="IPR001227">
    <property type="entry name" value="Ac_transferase_dom_sf"/>
</dbReference>
<organism evidence="9 10">
    <name type="scientific">Cladophialophora immunda</name>
    <dbReference type="NCBI Taxonomy" id="569365"/>
    <lineage>
        <taxon>Eukaryota</taxon>
        <taxon>Fungi</taxon>
        <taxon>Dikarya</taxon>
        <taxon>Ascomycota</taxon>
        <taxon>Pezizomycotina</taxon>
        <taxon>Eurotiomycetes</taxon>
        <taxon>Chaetothyriomycetidae</taxon>
        <taxon>Chaetothyriales</taxon>
        <taxon>Herpotrichiellaceae</taxon>
        <taxon>Cladophialophora</taxon>
    </lineage>
</organism>
<dbReference type="GO" id="GO:0044550">
    <property type="term" value="P:secondary metabolite biosynthetic process"/>
    <property type="evidence" value="ECO:0007669"/>
    <property type="project" value="TreeGrafter"/>
</dbReference>
<dbReference type="InterPro" id="IPR029058">
    <property type="entry name" value="AB_hydrolase_fold"/>
</dbReference>
<dbReference type="CDD" id="cd00833">
    <property type="entry name" value="PKS"/>
    <property type="match status" value="1"/>
</dbReference>
<dbReference type="InterPro" id="IPR014030">
    <property type="entry name" value="Ketoacyl_synth_N"/>
</dbReference>
<dbReference type="InterPro" id="IPR032088">
    <property type="entry name" value="SAT"/>
</dbReference>
<protein>
    <submittedName>
        <fullName evidence="9">Uncharacterized protein</fullName>
    </submittedName>
</protein>
<dbReference type="SMART" id="SM00823">
    <property type="entry name" value="PKS_PP"/>
    <property type="match status" value="1"/>
</dbReference>
<dbReference type="InterPro" id="IPR030918">
    <property type="entry name" value="PT_fungal_PKS"/>
</dbReference>
<evidence type="ECO:0000256" key="1">
    <source>
        <dbReference type="ARBA" id="ARBA00022450"/>
    </source>
</evidence>
<dbReference type="HOGENOM" id="CLU_000022_6_0_1"/>
<dbReference type="SMART" id="SM00827">
    <property type="entry name" value="PKS_AT"/>
    <property type="match status" value="1"/>
</dbReference>
<dbReference type="SUPFAM" id="SSF47336">
    <property type="entry name" value="ACP-like"/>
    <property type="match status" value="1"/>
</dbReference>
<dbReference type="SUPFAM" id="SSF53901">
    <property type="entry name" value="Thiolase-like"/>
    <property type="match status" value="1"/>
</dbReference>
<accession>A0A0D2BYR6</accession>
<feature type="domain" description="Carrier" evidence="6">
    <location>
        <begin position="1658"/>
        <end position="1735"/>
    </location>
</feature>
<dbReference type="SUPFAM" id="SSF53474">
    <property type="entry name" value="alpha/beta-Hydrolases"/>
    <property type="match status" value="1"/>
</dbReference>
<dbReference type="SUPFAM" id="SSF52151">
    <property type="entry name" value="FabD/lysophospholipase-like"/>
    <property type="match status" value="1"/>
</dbReference>
<keyword evidence="2" id="KW-0597">Phosphoprotein</keyword>
<proteinExistence type="predicted"/>
<dbReference type="SMART" id="SM00825">
    <property type="entry name" value="PKS_KS"/>
    <property type="match status" value="1"/>
</dbReference>
<dbReference type="InterPro" id="IPR049900">
    <property type="entry name" value="PKS_mFAS_DH"/>
</dbReference>
<dbReference type="InterPro" id="IPR036736">
    <property type="entry name" value="ACP-like_sf"/>
</dbReference>
<dbReference type="SUPFAM" id="SSF55048">
    <property type="entry name" value="Probable ACP-binding domain of malonyl-CoA ACP transacylase"/>
    <property type="match status" value="1"/>
</dbReference>
<dbReference type="Gene3D" id="3.40.366.10">
    <property type="entry name" value="Malonyl-Coenzyme A Acyl Carrier Protein, domain 2"/>
    <property type="match status" value="2"/>
</dbReference>
<dbReference type="EMBL" id="KN847045">
    <property type="protein sequence ID" value="KIW24288.1"/>
    <property type="molecule type" value="Genomic_DNA"/>
</dbReference>
<feature type="domain" description="PKS/mFAS DH" evidence="8">
    <location>
        <begin position="1287"/>
        <end position="1597"/>
    </location>
</feature>
<dbReference type="Pfam" id="PF00550">
    <property type="entry name" value="PP-binding"/>
    <property type="match status" value="1"/>
</dbReference>
<dbReference type="InterPro" id="IPR009081">
    <property type="entry name" value="PP-bd_ACP"/>
</dbReference>
<dbReference type="PROSITE" id="PS52019">
    <property type="entry name" value="PKS_MFAS_DH"/>
    <property type="match status" value="1"/>
</dbReference>
<dbReference type="Pfam" id="PF00698">
    <property type="entry name" value="Acyl_transf_1"/>
    <property type="match status" value="1"/>
</dbReference>
<dbReference type="Pfam" id="PF14765">
    <property type="entry name" value="PS-DH"/>
    <property type="match status" value="1"/>
</dbReference>
<dbReference type="VEuPathDB" id="FungiDB:PV07_10015"/>
<feature type="region of interest" description="Disordered" evidence="5">
    <location>
        <begin position="1609"/>
        <end position="1655"/>
    </location>
</feature>
<reference evidence="9 10" key="1">
    <citation type="submission" date="2015-01" db="EMBL/GenBank/DDBJ databases">
        <title>The Genome Sequence of Cladophialophora immunda CBS83496.</title>
        <authorList>
            <consortium name="The Broad Institute Genomics Platform"/>
            <person name="Cuomo C."/>
            <person name="de Hoog S."/>
            <person name="Gorbushina A."/>
            <person name="Stielow B."/>
            <person name="Teixiera M."/>
            <person name="Abouelleil A."/>
            <person name="Chapman S.B."/>
            <person name="Priest M."/>
            <person name="Young S.K."/>
            <person name="Wortman J."/>
            <person name="Nusbaum C."/>
            <person name="Birren B."/>
        </authorList>
    </citation>
    <scope>NUCLEOTIDE SEQUENCE [LARGE SCALE GENOMIC DNA]</scope>
    <source>
        <strain evidence="9 10">CBS 83496</strain>
    </source>
</reference>
<feature type="active site" description="Proton acceptor; for dehydratase activity" evidence="4">
    <location>
        <position position="1319"/>
    </location>
</feature>
<keyword evidence="1" id="KW-0596">Phosphopantetheine</keyword>
<dbReference type="Pfam" id="PF02801">
    <property type="entry name" value="Ketoacyl-synt_C"/>
    <property type="match status" value="1"/>
</dbReference>
<dbReference type="InterPro" id="IPR014043">
    <property type="entry name" value="Acyl_transferase_dom"/>
</dbReference>
<dbReference type="Pfam" id="PF00975">
    <property type="entry name" value="Thioesterase"/>
    <property type="match status" value="1"/>
</dbReference>